<dbReference type="InterPro" id="IPR000182">
    <property type="entry name" value="GNAT_dom"/>
</dbReference>
<dbReference type="EC" id="2.-.-.-" evidence="2"/>
<dbReference type="GO" id="GO:0016747">
    <property type="term" value="F:acyltransferase activity, transferring groups other than amino-acyl groups"/>
    <property type="evidence" value="ECO:0007669"/>
    <property type="project" value="InterPro"/>
</dbReference>
<dbReference type="InterPro" id="IPR051531">
    <property type="entry name" value="N-acetyltransferase"/>
</dbReference>
<comment type="caution">
    <text evidence="2">The sequence shown here is derived from an EMBL/GenBank/DDBJ whole genome shotgun (WGS) entry which is preliminary data.</text>
</comment>
<gene>
    <name evidence="2" type="ORF">R0H02_12490</name>
</gene>
<name>A0AB35RMB0_9ENTR</name>
<reference evidence="2 3" key="1">
    <citation type="submission" date="2023-10" db="EMBL/GenBank/DDBJ databases">
        <title>Phytobacter spp. The emergence of a new genus of hospital-origin enterobacteria encoding carbapenemases in Argentina.</title>
        <authorList>
            <person name="Vay C."/>
            <person name="Almuzara M."/>
            <person name="Traglia G.M."/>
            <person name="Campos J."/>
        </authorList>
    </citation>
    <scope>NUCLEOTIDE SEQUENCE [LARGE SCALE GENOMIC DNA]</scope>
    <source>
        <strain evidence="2 3">CVMA36</strain>
    </source>
</reference>
<dbReference type="PANTHER" id="PTHR43792">
    <property type="entry name" value="GNAT FAMILY, PUTATIVE (AFU_ORTHOLOGUE AFUA_3G00765)-RELATED-RELATED"/>
    <property type="match status" value="1"/>
</dbReference>
<evidence type="ECO:0000313" key="2">
    <source>
        <dbReference type="EMBL" id="MDV2863281.1"/>
    </source>
</evidence>
<dbReference type="EMBL" id="JAWJAC010000006">
    <property type="protein sequence ID" value="MDV2863281.1"/>
    <property type="molecule type" value="Genomic_DNA"/>
</dbReference>
<dbReference type="PROSITE" id="PS51186">
    <property type="entry name" value="GNAT"/>
    <property type="match status" value="1"/>
</dbReference>
<dbReference type="RefSeq" id="WP_229222483.1">
    <property type="nucleotide sequence ID" value="NZ_JAWJAC010000006.1"/>
</dbReference>
<dbReference type="Pfam" id="PF13302">
    <property type="entry name" value="Acetyltransf_3"/>
    <property type="match status" value="1"/>
</dbReference>
<organism evidence="2 3">
    <name type="scientific">Phytobacter ursingii</name>
    <dbReference type="NCBI Taxonomy" id="1972431"/>
    <lineage>
        <taxon>Bacteria</taxon>
        <taxon>Pseudomonadati</taxon>
        <taxon>Pseudomonadota</taxon>
        <taxon>Gammaproteobacteria</taxon>
        <taxon>Enterobacterales</taxon>
        <taxon>Enterobacteriaceae</taxon>
        <taxon>Phytobacter</taxon>
    </lineage>
</organism>
<feature type="domain" description="N-acetyltransferase" evidence="1">
    <location>
        <begin position="9"/>
        <end position="174"/>
    </location>
</feature>
<accession>A0AB35RMB0</accession>
<dbReference type="AlphaFoldDB" id="A0AB35RMB0"/>
<keyword evidence="2" id="KW-0808">Transferase</keyword>
<evidence type="ECO:0000313" key="3">
    <source>
        <dbReference type="Proteomes" id="UP001286589"/>
    </source>
</evidence>
<dbReference type="PANTHER" id="PTHR43792:SF1">
    <property type="entry name" value="N-ACETYLTRANSFERASE DOMAIN-CONTAINING PROTEIN"/>
    <property type="match status" value="1"/>
</dbReference>
<dbReference type="Proteomes" id="UP001286589">
    <property type="component" value="Unassembled WGS sequence"/>
</dbReference>
<proteinExistence type="predicted"/>
<sequence length="183" mass="21108">MILTTMPGLIIRRFHRKDAAAFYAYMASPRVPCFYDEKVSTLAEAEKDVAKRASDETQFAVCLKESDALVGHLFADNHGEPDPHTWSIGWHFNPQYEGRGFATASVSALFTYLFTQNEARRLYAYVEDYNLPSQKLCARLHMRQEGCFKEFVSFTDEKGEERYDSTYVYALLKKEWQATDGVR</sequence>
<dbReference type="SUPFAM" id="SSF55729">
    <property type="entry name" value="Acyl-CoA N-acyltransferases (Nat)"/>
    <property type="match status" value="1"/>
</dbReference>
<dbReference type="Gene3D" id="3.40.630.30">
    <property type="match status" value="1"/>
</dbReference>
<keyword evidence="3" id="KW-1185">Reference proteome</keyword>
<dbReference type="InterPro" id="IPR016181">
    <property type="entry name" value="Acyl_CoA_acyltransferase"/>
</dbReference>
<protein>
    <submittedName>
        <fullName evidence="2">GNAT family protein</fullName>
        <ecNumber evidence="2">2.-.-.-</ecNumber>
    </submittedName>
</protein>
<evidence type="ECO:0000259" key="1">
    <source>
        <dbReference type="PROSITE" id="PS51186"/>
    </source>
</evidence>